<evidence type="ECO:0000259" key="1">
    <source>
        <dbReference type="PROSITE" id="PS51186"/>
    </source>
</evidence>
<evidence type="ECO:0000313" key="3">
    <source>
        <dbReference type="Proteomes" id="UP001589844"/>
    </source>
</evidence>
<dbReference type="RefSeq" id="WP_390214668.1">
    <property type="nucleotide sequence ID" value="NZ_JBHLXJ010000035.1"/>
</dbReference>
<sequence>MPLLLDNIFWHSLSGAHAAYAVGEGKARRYAQGFSPILGFEDREQPNFDALLAYCDRDEHFYCAEWRGAVPNGWQVHLEKTMFRMQWQGVMPDDTVAPHDHQNFALRALTKADAQQALELALLTNPGPFGLRTIELGTYLAYFNEGRIIAMAGERSFAPPYREVSGVCTHPDFQGQGLAKRLMNQIIRRQLLAGEIPFLHVMSHNTAAHELYLRMGFSDYCETPVRVVSRT</sequence>
<accession>A0ABV6IJC8</accession>
<organism evidence="2 3">
    <name type="scientific">Undibacterium danionis</name>
    <dbReference type="NCBI Taxonomy" id="1812100"/>
    <lineage>
        <taxon>Bacteria</taxon>
        <taxon>Pseudomonadati</taxon>
        <taxon>Pseudomonadota</taxon>
        <taxon>Betaproteobacteria</taxon>
        <taxon>Burkholderiales</taxon>
        <taxon>Oxalobacteraceae</taxon>
        <taxon>Undibacterium</taxon>
    </lineage>
</organism>
<keyword evidence="3" id="KW-1185">Reference proteome</keyword>
<evidence type="ECO:0000313" key="2">
    <source>
        <dbReference type="EMBL" id="MFC0351946.1"/>
    </source>
</evidence>
<dbReference type="Pfam" id="PF00583">
    <property type="entry name" value="Acetyltransf_1"/>
    <property type="match status" value="1"/>
</dbReference>
<protein>
    <submittedName>
        <fullName evidence="2">GNAT family N-acetyltransferase</fullName>
    </submittedName>
</protein>
<comment type="caution">
    <text evidence="2">The sequence shown here is derived from an EMBL/GenBank/DDBJ whole genome shotgun (WGS) entry which is preliminary data.</text>
</comment>
<proteinExistence type="predicted"/>
<dbReference type="InterPro" id="IPR000182">
    <property type="entry name" value="GNAT_dom"/>
</dbReference>
<dbReference type="CDD" id="cd04301">
    <property type="entry name" value="NAT_SF"/>
    <property type="match status" value="1"/>
</dbReference>
<dbReference type="Gene3D" id="3.40.630.30">
    <property type="match status" value="1"/>
</dbReference>
<dbReference type="Proteomes" id="UP001589844">
    <property type="component" value="Unassembled WGS sequence"/>
</dbReference>
<gene>
    <name evidence="2" type="ORF">ACFFJH_19170</name>
</gene>
<dbReference type="InterPro" id="IPR016181">
    <property type="entry name" value="Acyl_CoA_acyltransferase"/>
</dbReference>
<feature type="domain" description="N-acetyltransferase" evidence="1">
    <location>
        <begin position="104"/>
        <end position="231"/>
    </location>
</feature>
<name>A0ABV6IJC8_9BURK</name>
<dbReference type="EMBL" id="JBHLXJ010000035">
    <property type="protein sequence ID" value="MFC0351946.1"/>
    <property type="molecule type" value="Genomic_DNA"/>
</dbReference>
<reference evidence="2 3" key="1">
    <citation type="submission" date="2024-09" db="EMBL/GenBank/DDBJ databases">
        <authorList>
            <person name="Sun Q."/>
            <person name="Mori K."/>
        </authorList>
    </citation>
    <scope>NUCLEOTIDE SEQUENCE [LARGE SCALE GENOMIC DNA]</scope>
    <source>
        <strain evidence="2 3">CCM 8677</strain>
    </source>
</reference>
<dbReference type="PROSITE" id="PS51186">
    <property type="entry name" value="GNAT"/>
    <property type="match status" value="1"/>
</dbReference>
<dbReference type="SUPFAM" id="SSF55729">
    <property type="entry name" value="Acyl-CoA N-acyltransferases (Nat)"/>
    <property type="match status" value="1"/>
</dbReference>